<dbReference type="Pfam" id="PF05567">
    <property type="entry name" value="T4P_PilY1"/>
    <property type="match status" value="1"/>
</dbReference>
<proteinExistence type="inferred from homology"/>
<comment type="caution">
    <text evidence="10">The sequence shown here is derived from an EMBL/GenBank/DDBJ whole genome shotgun (WGS) entry which is preliminary data.</text>
</comment>
<evidence type="ECO:0000256" key="5">
    <source>
        <dbReference type="ARBA" id="ARBA00022837"/>
    </source>
</evidence>
<reference evidence="11" key="1">
    <citation type="submission" date="2023-07" db="EMBL/GenBank/DDBJ databases">
        <title>Draft genome sequence of Agarivorans aestuarii strain ZMCS4, a CAZymes producing bacteria isolated from the marine brown algae Clodostephus spongiosus.</title>
        <authorList>
            <person name="Lorente B."/>
            <person name="Cabral C."/>
            <person name="Frias J."/>
            <person name="Faria J."/>
            <person name="Toubarro D."/>
        </authorList>
    </citation>
    <scope>NUCLEOTIDE SEQUENCE [LARGE SCALE GENOMIC DNA]</scope>
    <source>
        <strain evidence="11">ZMCS4</strain>
    </source>
</reference>
<feature type="domain" description="PilY1 beta-propeller" evidence="9">
    <location>
        <begin position="735"/>
        <end position="958"/>
    </location>
</feature>
<protein>
    <submittedName>
        <fullName evidence="10">PilC/PilY family type IV pilus protein</fullName>
    </submittedName>
</protein>
<organism evidence="10 11">
    <name type="scientific">Agarivorans aestuarii</name>
    <dbReference type="NCBI Taxonomy" id="1563703"/>
    <lineage>
        <taxon>Bacteria</taxon>
        <taxon>Pseudomonadati</taxon>
        <taxon>Pseudomonadota</taxon>
        <taxon>Gammaproteobacteria</taxon>
        <taxon>Alteromonadales</taxon>
        <taxon>Alteromonadaceae</taxon>
        <taxon>Agarivorans</taxon>
    </lineage>
</organism>
<feature type="compositionally biased region" description="Basic and acidic residues" evidence="7">
    <location>
        <begin position="365"/>
        <end position="381"/>
    </location>
</feature>
<dbReference type="SUPFAM" id="SSF50998">
    <property type="entry name" value="Quinoprotein alcohol dehydrogenase-like"/>
    <property type="match status" value="1"/>
</dbReference>
<keyword evidence="3" id="KW-1029">Fimbrium biogenesis</keyword>
<keyword evidence="6" id="KW-0281">Fimbrium</keyword>
<feature type="region of interest" description="Disordered" evidence="7">
    <location>
        <begin position="1201"/>
        <end position="1229"/>
    </location>
</feature>
<keyword evidence="5" id="KW-0106">Calcium</keyword>
<sequence length="1244" mass="135674">MNGRLKSGLLAWLCSTAVTLPVWADDTELFLFDFNSLSSADPKVLIIFDTSGSMAWNITTRQGYNRDSNGDISYQNYPIAASSQNSLDNDFIYFTVNGVDGSYIPTGANDDRRFVWDINNCAASYEALAKNGIFTGYFREHRVQGGTGAWDDVRLNNGANYTVLDCMDDYELDSHASDGRLLDDEGDPRSFTVKLQASDGSFVDKVVSTINPGQYRESNNSYVDAPQGYPINGAANNTEDFYTLNKANAEQTTKDSFDDGYLITLYSANYLRWYHHSDATTTRPRIEIAQEAMENALNTINGVKFGLMVFNRSNDGGRVIRGIQASDDNQDLISDIIELTADGGTPLVETLMEAKHYFAGEAVDYGDRGNNNEKNDRDKTIETPSGGSSSYLSPYEVGCDSSINIIYVTDGTPSVDAGENENIKNLPINTDNVFGCDNATTVNGCTWKDPVGFGTGSSTSYLPVLSKWMNTNDINPNMTGRQYAKISTIGFGEDVIEGGTAMLTATAENAQGSFYPAEDGVSLEAAFRQALIGIYEESSSLVSPAVTSNNFDRTRTLDRVYYAMFKPSLNPRWRGNLKKLELSSEGYMVDQNGNPAIDADGSIIDEAKTFWSSVKDGNNVELGGVSETLLSNDARMVYFNQTDSGSFTTLTTSNLVSKAGSNANLANQLGVVEDDIAEHVSWIRGTDVDNDDGDTNTTIRSDLMGDPLHSRPLVINYGLRSGAAADSTDPDDMDIRILVGTNGGAMHMFKDTGSSVAESWAFFPYELLGRQLTLRNNIASSQHVYGVDGTPTVLLKDTDNDGKYSSSGDKVLVFTGLRRGGDGYYAMDLTKPDLPKILWRIDSSSTGMSELGQSWSQPTVGYVPGHGNPVVIFGGGYDSNQDLTTPGDDDRGRGVFIVDALDGSLVWSITEADDDRLTHSIPARVATLDSDGDGNIDRLYFGDTGGQVWRVDLFSATQSKWKMTALASISDSSVLTDKRKFFTEPVIVRTYLKKLTRITTGQGSNQVTITDSQQIPYDAVLIGTGDRTKPVSDKDPNGVDNRFYMFRDYNVQVTDFGALDDDAQPTAIVSNDLYNITSDPIGALSDETAIETQLIALGASKGWVYNLVEDGEKSLGAALVLGGELYFTSFIPETTNSATCTIPTIGKGRTYAVDMHIGTSINNSRYYDVDNKVPDDLIIHSGEDEQGESVVRVFGGDPGEDLEFDDQDEDKDHTCENAGECKEGSREANMDMSPKQIYFYFNEG</sequence>
<reference evidence="10 11" key="2">
    <citation type="submission" date="2023-12" db="EMBL/GenBank/DDBJ databases">
        <authorList>
            <consortium name="Cladostephus spongiosus"/>
            <person name="Lorente B."/>
            <person name="Cabral C."/>
            <person name="Frias J."/>
            <person name="Faria J."/>
            <person name="Toubarro D."/>
        </authorList>
    </citation>
    <scope>NUCLEOTIDE SEQUENCE [LARGE SCALE GENOMIC DNA]</scope>
    <source>
        <strain evidence="10 11">ZMCS4</strain>
    </source>
</reference>
<dbReference type="EMBL" id="JAYDYW010000005">
    <property type="protein sequence ID" value="MEE1673365.1"/>
    <property type="molecule type" value="Genomic_DNA"/>
</dbReference>
<keyword evidence="11" id="KW-1185">Reference proteome</keyword>
<evidence type="ECO:0000256" key="7">
    <source>
        <dbReference type="SAM" id="MobiDB-lite"/>
    </source>
</evidence>
<keyword evidence="4" id="KW-0479">Metal-binding</keyword>
<evidence type="ECO:0000256" key="4">
    <source>
        <dbReference type="ARBA" id="ARBA00022723"/>
    </source>
</evidence>
<comment type="similarity">
    <text evidence="2">Belongs to the PilY1 family.</text>
</comment>
<evidence type="ECO:0000259" key="9">
    <source>
        <dbReference type="Pfam" id="PF05567"/>
    </source>
</evidence>
<accession>A0ABU7G221</accession>
<name>A0ABU7G221_9ALTE</name>
<evidence type="ECO:0000313" key="10">
    <source>
        <dbReference type="EMBL" id="MEE1673365.1"/>
    </source>
</evidence>
<dbReference type="RefSeq" id="WP_329774685.1">
    <property type="nucleotide sequence ID" value="NZ_JAYDYW010000005.1"/>
</dbReference>
<evidence type="ECO:0000256" key="2">
    <source>
        <dbReference type="ARBA" id="ARBA00008387"/>
    </source>
</evidence>
<dbReference type="Proteomes" id="UP001310248">
    <property type="component" value="Unassembled WGS sequence"/>
</dbReference>
<evidence type="ECO:0000256" key="8">
    <source>
        <dbReference type="SAM" id="SignalP"/>
    </source>
</evidence>
<feature type="signal peptide" evidence="8">
    <location>
        <begin position="1"/>
        <end position="24"/>
    </location>
</feature>
<feature type="compositionally biased region" description="Basic and acidic residues" evidence="7">
    <location>
        <begin position="1210"/>
        <end position="1229"/>
    </location>
</feature>
<dbReference type="InterPro" id="IPR036465">
    <property type="entry name" value="vWFA_dom_sf"/>
</dbReference>
<feature type="region of interest" description="Disordered" evidence="7">
    <location>
        <begin position="363"/>
        <end position="388"/>
    </location>
</feature>
<dbReference type="InterPro" id="IPR011047">
    <property type="entry name" value="Quinoprotein_ADH-like_sf"/>
</dbReference>
<evidence type="ECO:0000256" key="6">
    <source>
        <dbReference type="ARBA" id="ARBA00023263"/>
    </source>
</evidence>
<comment type="subcellular location">
    <subcellularLocation>
        <location evidence="1">Fimbrium</location>
    </subcellularLocation>
</comment>
<evidence type="ECO:0000256" key="3">
    <source>
        <dbReference type="ARBA" id="ARBA00022558"/>
    </source>
</evidence>
<keyword evidence="8" id="KW-0732">Signal</keyword>
<evidence type="ECO:0000256" key="1">
    <source>
        <dbReference type="ARBA" id="ARBA00004561"/>
    </source>
</evidence>
<dbReference type="Gene3D" id="3.40.50.410">
    <property type="entry name" value="von Willebrand factor, type A domain"/>
    <property type="match status" value="1"/>
</dbReference>
<gene>
    <name evidence="10" type="ORF">SNR37_002788</name>
</gene>
<dbReference type="InterPro" id="IPR008707">
    <property type="entry name" value="B-propeller_PilY1"/>
</dbReference>
<feature type="chain" id="PRO_5045687319" evidence="8">
    <location>
        <begin position="25"/>
        <end position="1244"/>
    </location>
</feature>
<evidence type="ECO:0000313" key="11">
    <source>
        <dbReference type="Proteomes" id="UP001310248"/>
    </source>
</evidence>